<dbReference type="GO" id="GO:0015297">
    <property type="term" value="F:antiporter activity"/>
    <property type="evidence" value="ECO:0007669"/>
    <property type="project" value="InterPro"/>
</dbReference>
<dbReference type="GO" id="GO:0005886">
    <property type="term" value="C:plasma membrane"/>
    <property type="evidence" value="ECO:0007669"/>
    <property type="project" value="TreeGrafter"/>
</dbReference>
<feature type="transmembrane region" description="Helical" evidence="6">
    <location>
        <begin position="352"/>
        <end position="374"/>
    </location>
</feature>
<accession>A0A951QB93</accession>
<dbReference type="EMBL" id="JAHHHD010000013">
    <property type="protein sequence ID" value="MBW4659623.1"/>
    <property type="molecule type" value="Genomic_DNA"/>
</dbReference>
<organism evidence="7 8">
    <name type="scientific">Drouetiella hepatica Uher 2000/2452</name>
    <dbReference type="NCBI Taxonomy" id="904376"/>
    <lineage>
        <taxon>Bacteria</taxon>
        <taxon>Bacillati</taxon>
        <taxon>Cyanobacteriota</taxon>
        <taxon>Cyanophyceae</taxon>
        <taxon>Oculatellales</taxon>
        <taxon>Oculatellaceae</taxon>
        <taxon>Drouetiella</taxon>
    </lineage>
</organism>
<feature type="transmembrane region" description="Helical" evidence="6">
    <location>
        <begin position="84"/>
        <end position="107"/>
    </location>
</feature>
<feature type="transmembrane region" description="Helical" evidence="6">
    <location>
        <begin position="394"/>
        <end position="417"/>
    </location>
</feature>
<feature type="transmembrane region" description="Helical" evidence="6">
    <location>
        <begin position="283"/>
        <end position="301"/>
    </location>
</feature>
<evidence type="ECO:0000256" key="2">
    <source>
        <dbReference type="ARBA" id="ARBA00010199"/>
    </source>
</evidence>
<feature type="transmembrane region" description="Helical" evidence="6">
    <location>
        <begin position="56"/>
        <end position="78"/>
    </location>
</feature>
<evidence type="ECO:0000313" key="7">
    <source>
        <dbReference type="EMBL" id="MBW4659623.1"/>
    </source>
</evidence>
<evidence type="ECO:0000256" key="1">
    <source>
        <dbReference type="ARBA" id="ARBA00004141"/>
    </source>
</evidence>
<name>A0A951QB93_9CYAN</name>
<evidence type="ECO:0000256" key="5">
    <source>
        <dbReference type="ARBA" id="ARBA00023136"/>
    </source>
</evidence>
<feature type="transmembrane region" description="Helical" evidence="6">
    <location>
        <begin position="234"/>
        <end position="252"/>
    </location>
</feature>
<protein>
    <submittedName>
        <fullName evidence="7">MATE family efflux transporter</fullName>
    </submittedName>
</protein>
<evidence type="ECO:0000313" key="8">
    <source>
        <dbReference type="Proteomes" id="UP000757435"/>
    </source>
</evidence>
<dbReference type="NCBIfam" id="TIGR00797">
    <property type="entry name" value="matE"/>
    <property type="match status" value="1"/>
</dbReference>
<dbReference type="InterPro" id="IPR002528">
    <property type="entry name" value="MATE_fam"/>
</dbReference>
<keyword evidence="4 6" id="KW-1133">Transmembrane helix</keyword>
<feature type="transmembrane region" description="Helical" evidence="6">
    <location>
        <begin position="307"/>
        <end position="331"/>
    </location>
</feature>
<reference evidence="7" key="2">
    <citation type="journal article" date="2022" name="Microbiol. Resour. Announc.">
        <title>Metagenome Sequencing to Explore Phylogenomics of Terrestrial Cyanobacteria.</title>
        <authorList>
            <person name="Ward R.D."/>
            <person name="Stajich J.E."/>
            <person name="Johansen J.R."/>
            <person name="Huntemann M."/>
            <person name="Clum A."/>
            <person name="Foster B."/>
            <person name="Foster B."/>
            <person name="Roux S."/>
            <person name="Palaniappan K."/>
            <person name="Varghese N."/>
            <person name="Mukherjee S."/>
            <person name="Reddy T.B.K."/>
            <person name="Daum C."/>
            <person name="Copeland A."/>
            <person name="Chen I.A."/>
            <person name="Ivanova N.N."/>
            <person name="Kyrpides N.C."/>
            <person name="Shapiro N."/>
            <person name="Eloe-Fadrosh E.A."/>
            <person name="Pietrasiak N."/>
        </authorList>
    </citation>
    <scope>NUCLEOTIDE SEQUENCE</scope>
    <source>
        <strain evidence="7">UHER 2000/2452</strain>
    </source>
</reference>
<dbReference type="AlphaFoldDB" id="A0A951QB93"/>
<evidence type="ECO:0000256" key="3">
    <source>
        <dbReference type="ARBA" id="ARBA00022692"/>
    </source>
</evidence>
<comment type="caution">
    <text evidence="7">The sequence shown here is derived from an EMBL/GenBank/DDBJ whole genome shotgun (WGS) entry which is preliminary data.</text>
</comment>
<evidence type="ECO:0000256" key="6">
    <source>
        <dbReference type="SAM" id="Phobius"/>
    </source>
</evidence>
<sequence>MATAKAVKTGTFRVGREAPHPKCPKKNGNSHKRNFAEGTALLSSQRSNFYRHFSHLAIVNILSNLTVPLAGLVDTAFLGHLTEIRHFAGVALATVLFNYIYWTFGFLRMATTGMTAQAVGRGDRDTVLLIGLRNGLLALAIGILIVLLQLPLRSLGFTLLRAAPEVADSGKAYFDALIWAAPATLINYVLIGWFLGRGQSGGVLLLSVIGSGANVMLDYLLILRLGWESAGAGWATAASQYLMLLVGMLLVWRSVGWGQLRSLALQIWDISALKADFLLNGEILVRTFTLISTFALFTNLSSDLGTVILATNAVLLQVVTLAAYFIDGLAFATESFAGVFRGQGATDRLMQLLRVSGIACLTSGLLFAIAFLLFPTPLFSLLTNHSDILDRFPAYVPWLLPVLGFGSIAYMLDGYFLGLTQGRILRQSALIAALVGFMPMAIVAWYLRSSHLLWLALSSFMAARALTLAVKVPQTLKAPLKTP</sequence>
<dbReference type="NCBIfam" id="NF041358">
    <property type="entry name" value="GntT_guanitoxin"/>
    <property type="match status" value="1"/>
</dbReference>
<feature type="transmembrane region" description="Helical" evidence="6">
    <location>
        <begin position="202"/>
        <end position="222"/>
    </location>
</feature>
<keyword evidence="5 6" id="KW-0472">Membrane</keyword>
<reference evidence="7" key="1">
    <citation type="submission" date="2021-05" db="EMBL/GenBank/DDBJ databases">
        <authorList>
            <person name="Pietrasiak N."/>
            <person name="Ward R."/>
            <person name="Stajich J.E."/>
            <person name="Kurbessoian T."/>
        </authorList>
    </citation>
    <scope>NUCLEOTIDE SEQUENCE</scope>
    <source>
        <strain evidence="7">UHER 2000/2452</strain>
    </source>
</reference>
<dbReference type="CDD" id="cd13136">
    <property type="entry name" value="MATE_DinF_like"/>
    <property type="match status" value="1"/>
</dbReference>
<gene>
    <name evidence="7" type="ORF">KME15_13185</name>
</gene>
<dbReference type="PANTHER" id="PTHR42893">
    <property type="entry name" value="PROTEIN DETOXIFICATION 44, CHLOROPLASTIC-RELATED"/>
    <property type="match status" value="1"/>
</dbReference>
<dbReference type="Proteomes" id="UP000757435">
    <property type="component" value="Unassembled WGS sequence"/>
</dbReference>
<comment type="similarity">
    <text evidence="2">Belongs to the multi antimicrobial extrusion (MATE) (TC 2.A.66.1) family.</text>
</comment>
<dbReference type="PANTHER" id="PTHR42893:SF46">
    <property type="entry name" value="PROTEIN DETOXIFICATION 44, CHLOROPLASTIC"/>
    <property type="match status" value="1"/>
</dbReference>
<comment type="subcellular location">
    <subcellularLocation>
        <location evidence="1">Membrane</location>
        <topology evidence="1">Multi-pass membrane protein</topology>
    </subcellularLocation>
</comment>
<evidence type="ECO:0000256" key="4">
    <source>
        <dbReference type="ARBA" id="ARBA00022989"/>
    </source>
</evidence>
<feature type="transmembrane region" description="Helical" evidence="6">
    <location>
        <begin position="429"/>
        <end position="447"/>
    </location>
</feature>
<feature type="transmembrane region" description="Helical" evidence="6">
    <location>
        <begin position="127"/>
        <end position="152"/>
    </location>
</feature>
<keyword evidence="3 6" id="KW-0812">Transmembrane</keyword>
<feature type="transmembrane region" description="Helical" evidence="6">
    <location>
        <begin position="172"/>
        <end position="195"/>
    </location>
</feature>
<dbReference type="Pfam" id="PF01554">
    <property type="entry name" value="MatE"/>
    <property type="match status" value="2"/>
</dbReference>
<dbReference type="InterPro" id="IPR044644">
    <property type="entry name" value="DinF-like"/>
</dbReference>
<dbReference type="GO" id="GO:0042910">
    <property type="term" value="F:xenobiotic transmembrane transporter activity"/>
    <property type="evidence" value="ECO:0007669"/>
    <property type="project" value="InterPro"/>
</dbReference>
<proteinExistence type="inferred from homology"/>